<evidence type="ECO:0000259" key="6">
    <source>
        <dbReference type="Pfam" id="PF02826"/>
    </source>
</evidence>
<dbReference type="Pfam" id="PF02826">
    <property type="entry name" value="2-Hacid_dh_C"/>
    <property type="match status" value="1"/>
</dbReference>
<dbReference type="EMBL" id="CP053840">
    <property type="protein sequence ID" value="QKF66777.1"/>
    <property type="molecule type" value="Genomic_DNA"/>
</dbReference>
<dbReference type="AlphaFoldDB" id="A0AAE7BAP9"/>
<evidence type="ECO:0000256" key="1">
    <source>
        <dbReference type="ARBA" id="ARBA00005854"/>
    </source>
</evidence>
<sequence>MNRVFITDKITDPYIEKEVLGDELSPELHEDIEVLLVWHKKITNEFIDKLPNLKALVRYGVGYDVFEDLEYIKQKGIYASNTPDYGTDEVSDTAIAMIMNIARGITRYDYLCRDYKDGSWQSNTFNNIKRNSDYKLGVIGAGRIGGSVILKANALRFQTYFYDPYLSSGTEKMLGAKRFDDLDELLATCDIISINCPLNAETNALVDEKFIAKMKKGASIVNTARGPIVKDLDVFYEPLKSGHLNCVNLDVLPSEPPKNGLMIDAWRAKESWLDGRFLINPHSAFYSDKAYFEMRQKAVLNAKRVLDGKKPINIVNGLK</sequence>
<dbReference type="InterPro" id="IPR029753">
    <property type="entry name" value="D-isomer_DH_CS"/>
</dbReference>
<feature type="domain" description="D-isomer specific 2-hydroxyacid dehydrogenase NAD-binding" evidence="6">
    <location>
        <begin position="95"/>
        <end position="284"/>
    </location>
</feature>
<protein>
    <submittedName>
        <fullName evidence="7">C-terminal binding protein (CtBP), D-isomer-specific 2-hydroxyacid dehydrogenase-related repressor</fullName>
    </submittedName>
</protein>
<dbReference type="InterPro" id="IPR043322">
    <property type="entry name" value="CtBP"/>
</dbReference>
<dbReference type="InterPro" id="IPR006139">
    <property type="entry name" value="D-isomer_2_OHA_DH_cat_dom"/>
</dbReference>
<dbReference type="PANTHER" id="PTHR43761">
    <property type="entry name" value="D-ISOMER SPECIFIC 2-HYDROXYACID DEHYDROGENASE FAMILY PROTEIN (AFU_ORTHOLOGUE AFUA_1G13630)"/>
    <property type="match status" value="1"/>
</dbReference>
<name>A0AAE7BAP9_9BACT</name>
<dbReference type="InterPro" id="IPR006140">
    <property type="entry name" value="D-isomer_DH_NAD-bd"/>
</dbReference>
<dbReference type="CDD" id="cd05299">
    <property type="entry name" value="CtBP_dh"/>
    <property type="match status" value="1"/>
</dbReference>
<proteinExistence type="inferred from homology"/>
<evidence type="ECO:0000313" key="7">
    <source>
        <dbReference type="EMBL" id="QKF66777.1"/>
    </source>
</evidence>
<dbReference type="SUPFAM" id="SSF52283">
    <property type="entry name" value="Formate/glycerate dehydrogenase catalytic domain-like"/>
    <property type="match status" value="1"/>
</dbReference>
<keyword evidence="2 4" id="KW-0560">Oxidoreductase</keyword>
<dbReference type="Pfam" id="PF00389">
    <property type="entry name" value="2-Hacid_dh"/>
    <property type="match status" value="1"/>
</dbReference>
<dbReference type="PROSITE" id="PS00670">
    <property type="entry name" value="D_2_HYDROXYACID_DH_2"/>
    <property type="match status" value="1"/>
</dbReference>
<dbReference type="SUPFAM" id="SSF51735">
    <property type="entry name" value="NAD(P)-binding Rossmann-fold domains"/>
    <property type="match status" value="1"/>
</dbReference>
<organism evidence="7 8">
    <name type="scientific">Arcobacter venerupis</name>
    <dbReference type="NCBI Taxonomy" id="1054033"/>
    <lineage>
        <taxon>Bacteria</taxon>
        <taxon>Pseudomonadati</taxon>
        <taxon>Campylobacterota</taxon>
        <taxon>Epsilonproteobacteria</taxon>
        <taxon>Campylobacterales</taxon>
        <taxon>Arcobacteraceae</taxon>
        <taxon>Arcobacter</taxon>
    </lineage>
</organism>
<dbReference type="GO" id="GO:0051287">
    <property type="term" value="F:NAD binding"/>
    <property type="evidence" value="ECO:0007669"/>
    <property type="project" value="InterPro"/>
</dbReference>
<evidence type="ECO:0000256" key="4">
    <source>
        <dbReference type="RuleBase" id="RU003719"/>
    </source>
</evidence>
<dbReference type="RefSeq" id="WP_172664237.1">
    <property type="nucleotide sequence ID" value="NZ_CP053840.1"/>
</dbReference>
<dbReference type="InterPro" id="IPR050418">
    <property type="entry name" value="D-iso_2-hydroxyacid_DH_PdxB"/>
</dbReference>
<dbReference type="PROSITE" id="PS00065">
    <property type="entry name" value="D_2_HYDROXYACID_DH_1"/>
    <property type="match status" value="1"/>
</dbReference>
<dbReference type="InterPro" id="IPR029752">
    <property type="entry name" value="D-isomer_DH_CS1"/>
</dbReference>
<keyword evidence="8" id="KW-1185">Reference proteome</keyword>
<evidence type="ECO:0000259" key="5">
    <source>
        <dbReference type="Pfam" id="PF00389"/>
    </source>
</evidence>
<comment type="similarity">
    <text evidence="1 4">Belongs to the D-isomer specific 2-hydroxyacid dehydrogenase family.</text>
</comment>
<gene>
    <name evidence="7" type="ORF">AVENP_1223</name>
</gene>
<accession>A0AAE7BAP9</accession>
<evidence type="ECO:0000313" key="8">
    <source>
        <dbReference type="Proteomes" id="UP000503482"/>
    </source>
</evidence>
<dbReference type="Proteomes" id="UP000503482">
    <property type="component" value="Chromosome"/>
</dbReference>
<dbReference type="Gene3D" id="3.40.50.720">
    <property type="entry name" value="NAD(P)-binding Rossmann-like Domain"/>
    <property type="match status" value="2"/>
</dbReference>
<feature type="domain" description="D-isomer specific 2-hydroxyacid dehydrogenase catalytic" evidence="5">
    <location>
        <begin position="17"/>
        <end position="316"/>
    </location>
</feature>
<evidence type="ECO:0000256" key="3">
    <source>
        <dbReference type="ARBA" id="ARBA00023027"/>
    </source>
</evidence>
<dbReference type="GO" id="GO:0016616">
    <property type="term" value="F:oxidoreductase activity, acting on the CH-OH group of donors, NAD or NADP as acceptor"/>
    <property type="evidence" value="ECO:0007669"/>
    <property type="project" value="InterPro"/>
</dbReference>
<dbReference type="InterPro" id="IPR036291">
    <property type="entry name" value="NAD(P)-bd_dom_sf"/>
</dbReference>
<keyword evidence="3" id="KW-0520">NAD</keyword>
<dbReference type="KEGG" id="avp:AVENP_1223"/>
<dbReference type="PANTHER" id="PTHR43761:SF1">
    <property type="entry name" value="D-ISOMER SPECIFIC 2-HYDROXYACID DEHYDROGENASE CATALYTIC DOMAIN-CONTAINING PROTEIN-RELATED"/>
    <property type="match status" value="1"/>
</dbReference>
<evidence type="ECO:0000256" key="2">
    <source>
        <dbReference type="ARBA" id="ARBA00023002"/>
    </source>
</evidence>
<reference evidence="7 8" key="1">
    <citation type="submission" date="2020-05" db="EMBL/GenBank/DDBJ databases">
        <title>Complete genome sequencing of Campylobacter and Arcobacter type strains.</title>
        <authorList>
            <person name="Miller W.G."/>
            <person name="Yee E."/>
        </authorList>
    </citation>
    <scope>NUCLEOTIDE SEQUENCE [LARGE SCALE GENOMIC DNA]</scope>
    <source>
        <strain evidence="7 8">LMG 26156</strain>
    </source>
</reference>
<dbReference type="GO" id="GO:0003714">
    <property type="term" value="F:transcription corepressor activity"/>
    <property type="evidence" value="ECO:0007669"/>
    <property type="project" value="InterPro"/>
</dbReference>